<dbReference type="PANTHER" id="PTHR46168">
    <property type="entry name" value="ARMADILLO REPEAT ONLY 4"/>
    <property type="match status" value="1"/>
</dbReference>
<dbReference type="Gene3D" id="1.25.10.10">
    <property type="entry name" value="Leucine-rich Repeat Variant"/>
    <property type="match status" value="1"/>
</dbReference>
<name>A0AAU9M6I3_9ASTR</name>
<accession>A0AAU9M6I3</accession>
<dbReference type="PANTHER" id="PTHR46168:SF9">
    <property type="entry name" value="ARMADILLO REPEAT ONLY 2"/>
    <property type="match status" value="1"/>
</dbReference>
<dbReference type="Pfam" id="PF00514">
    <property type="entry name" value="Arm"/>
    <property type="match status" value="1"/>
</dbReference>
<dbReference type="InterPro" id="IPR011989">
    <property type="entry name" value="ARM-like"/>
</dbReference>
<keyword evidence="2" id="KW-0812">Transmembrane</keyword>
<dbReference type="Proteomes" id="UP001157418">
    <property type="component" value="Unassembled WGS sequence"/>
</dbReference>
<dbReference type="InterPro" id="IPR016024">
    <property type="entry name" value="ARM-type_fold"/>
</dbReference>
<feature type="transmembrane region" description="Helical" evidence="2">
    <location>
        <begin position="156"/>
        <end position="179"/>
    </location>
</feature>
<dbReference type="EMBL" id="CAKMRJ010001112">
    <property type="protein sequence ID" value="CAH1422182.1"/>
    <property type="molecule type" value="Genomic_DNA"/>
</dbReference>
<evidence type="ECO:0000256" key="2">
    <source>
        <dbReference type="SAM" id="Phobius"/>
    </source>
</evidence>
<comment type="caution">
    <text evidence="3">The sequence shown here is derived from an EMBL/GenBank/DDBJ whole genome shotgun (WGS) entry which is preliminary data.</text>
</comment>
<reference evidence="3 4" key="1">
    <citation type="submission" date="2022-01" db="EMBL/GenBank/DDBJ databases">
        <authorList>
            <person name="Xiong W."/>
            <person name="Schranz E."/>
        </authorList>
    </citation>
    <scope>NUCLEOTIDE SEQUENCE [LARGE SCALE GENOMIC DNA]</scope>
</reference>
<keyword evidence="1" id="KW-0677">Repeat</keyword>
<proteinExistence type="predicted"/>
<evidence type="ECO:0000313" key="4">
    <source>
        <dbReference type="Proteomes" id="UP001157418"/>
    </source>
</evidence>
<dbReference type="SUPFAM" id="SSF48371">
    <property type="entry name" value="ARM repeat"/>
    <property type="match status" value="1"/>
</dbReference>
<organism evidence="3 4">
    <name type="scientific">Lactuca virosa</name>
    <dbReference type="NCBI Taxonomy" id="75947"/>
    <lineage>
        <taxon>Eukaryota</taxon>
        <taxon>Viridiplantae</taxon>
        <taxon>Streptophyta</taxon>
        <taxon>Embryophyta</taxon>
        <taxon>Tracheophyta</taxon>
        <taxon>Spermatophyta</taxon>
        <taxon>Magnoliopsida</taxon>
        <taxon>eudicotyledons</taxon>
        <taxon>Gunneridae</taxon>
        <taxon>Pentapetalae</taxon>
        <taxon>asterids</taxon>
        <taxon>campanulids</taxon>
        <taxon>Asterales</taxon>
        <taxon>Asteraceae</taxon>
        <taxon>Cichorioideae</taxon>
        <taxon>Cichorieae</taxon>
        <taxon>Lactucinae</taxon>
        <taxon>Lactuca</taxon>
    </lineage>
</organism>
<dbReference type="InterPro" id="IPR000225">
    <property type="entry name" value="Armadillo"/>
</dbReference>
<keyword evidence="2" id="KW-1133">Transmembrane helix</keyword>
<evidence type="ECO:0000256" key="1">
    <source>
        <dbReference type="ARBA" id="ARBA00022737"/>
    </source>
</evidence>
<dbReference type="SMART" id="SM00185">
    <property type="entry name" value="ARM"/>
    <property type="match status" value="2"/>
</dbReference>
<keyword evidence="4" id="KW-1185">Reference proteome</keyword>
<gene>
    <name evidence="3" type="ORF">LVIROSA_LOCUS9533</name>
</gene>
<feature type="transmembrane region" description="Helical" evidence="2">
    <location>
        <begin position="124"/>
        <end position="144"/>
    </location>
</feature>
<dbReference type="AlphaFoldDB" id="A0AAU9M6I3"/>
<keyword evidence="2" id="KW-0472">Membrane</keyword>
<protein>
    <submittedName>
        <fullName evidence="3">Uncharacterized protein</fullName>
    </submittedName>
</protein>
<sequence length="199" mass="21138">MFQIAILYTGSLDDRSNAVASLVSLARDNDWYGKLIIEEGGVNPLLKLVTEGKLEGQENAAPAIGLLGRDPESVEHMIHAGVCSVFVKILKEGPMKVQAVVTWAVSELVAHYPKCQDLFVQQNIVRLLVGLGVPAVGMAFSGYVTQPNGMGNLEMTWLPVLAGAVGALGAAGALGATYCSPYITMDGSHHARPSGQTWY</sequence>
<evidence type="ECO:0000313" key="3">
    <source>
        <dbReference type="EMBL" id="CAH1422182.1"/>
    </source>
</evidence>